<accession>A0AAV9WHT4</accession>
<feature type="compositionally biased region" description="Basic and acidic residues" evidence="1">
    <location>
        <begin position="72"/>
        <end position="82"/>
    </location>
</feature>
<feature type="region of interest" description="Disordered" evidence="1">
    <location>
        <begin position="1"/>
        <end position="28"/>
    </location>
</feature>
<protein>
    <submittedName>
        <fullName evidence="2">Uncharacterized protein</fullName>
    </submittedName>
</protein>
<feature type="compositionally biased region" description="Basic and acidic residues" evidence="1">
    <location>
        <begin position="227"/>
        <end position="244"/>
    </location>
</feature>
<sequence length="459" mass="50642">MTTMLKRILKGRNQAPKDYTSDLNPQAPPTFGLNSTASGMSTMSAGALVEYNRSQLAPVSSSSAFSVGPAEYDDRIRPDVDPLGHSPVQPYSSTQFPPVPEYSYGQPKPSNQFGYAQHGYGQYNSSSFVSPAAVDYGREAPPMQSPYSHEMGPPSLASPAMVSYGQSPAEIYTPRNTQPPPPVPMPPQAPMPPQRFASYGKPGENVANQRPPYNYQEHNIPTPETKYAPHNEAHKAHSRFENAHPESGNSSASSLYSPPYTNTATNSTAPTSIYSPDRSNYAQNTPNTYETPPTATSLTFPDTKAAPSSSDPNVSKFAIRIFCQRKREEGDTHEESPRDIREFRLANLALIKLAAGGERYVLLDAVFGELDKAIAPLLEKHWYLTLDSTIEDHFVQGGKHVVAITNIMVAYKGTRSTLYADFKKDDDYARFKLEMEFAMNTIRNGSTSSPQTEKPRYRY</sequence>
<proteinExistence type="predicted"/>
<comment type="caution">
    <text evidence="2">The sequence shown here is derived from an EMBL/GenBank/DDBJ whole genome shotgun (WGS) entry which is preliminary data.</text>
</comment>
<name>A0AAV9WHT4_9PEZI</name>
<feature type="compositionally biased region" description="Polar residues" evidence="1">
    <location>
        <begin position="247"/>
        <end position="256"/>
    </location>
</feature>
<evidence type="ECO:0000313" key="2">
    <source>
        <dbReference type="EMBL" id="KAK6509082.1"/>
    </source>
</evidence>
<dbReference type="AlphaFoldDB" id="A0AAV9WHT4"/>
<keyword evidence="3" id="KW-1185">Reference proteome</keyword>
<feature type="compositionally biased region" description="Polar residues" evidence="1">
    <location>
        <begin position="273"/>
        <end position="312"/>
    </location>
</feature>
<feature type="compositionally biased region" description="Low complexity" evidence="1">
    <location>
        <begin position="257"/>
        <end position="272"/>
    </location>
</feature>
<evidence type="ECO:0000256" key="1">
    <source>
        <dbReference type="SAM" id="MobiDB-lite"/>
    </source>
</evidence>
<organism evidence="2 3">
    <name type="scientific">Arthrobotrys musiformis</name>
    <dbReference type="NCBI Taxonomy" id="47236"/>
    <lineage>
        <taxon>Eukaryota</taxon>
        <taxon>Fungi</taxon>
        <taxon>Dikarya</taxon>
        <taxon>Ascomycota</taxon>
        <taxon>Pezizomycotina</taxon>
        <taxon>Orbiliomycetes</taxon>
        <taxon>Orbiliales</taxon>
        <taxon>Orbiliaceae</taxon>
        <taxon>Arthrobotrys</taxon>
    </lineage>
</organism>
<gene>
    <name evidence="2" type="ORF">TWF481_003845</name>
</gene>
<evidence type="ECO:0000313" key="3">
    <source>
        <dbReference type="Proteomes" id="UP001370758"/>
    </source>
</evidence>
<feature type="region of interest" description="Disordered" evidence="1">
    <location>
        <begin position="199"/>
        <end position="312"/>
    </location>
</feature>
<reference evidence="2 3" key="1">
    <citation type="submission" date="2023-08" db="EMBL/GenBank/DDBJ databases">
        <authorList>
            <person name="Palmer J.M."/>
        </authorList>
    </citation>
    <scope>NUCLEOTIDE SEQUENCE [LARGE SCALE GENOMIC DNA]</scope>
    <source>
        <strain evidence="2 3">TWF481</strain>
    </source>
</reference>
<feature type="region of interest" description="Disordered" evidence="1">
    <location>
        <begin position="60"/>
        <end position="87"/>
    </location>
</feature>
<dbReference type="Proteomes" id="UP001370758">
    <property type="component" value="Unassembled WGS sequence"/>
</dbReference>
<dbReference type="EMBL" id="JAVHJL010000002">
    <property type="protein sequence ID" value="KAK6509082.1"/>
    <property type="molecule type" value="Genomic_DNA"/>
</dbReference>